<sequence length="181" mass="20197">MSSAWLCCLKLQGSPSQGGCQLHCPGHHHEPSWTDWKWICPSSRLPHFPHCCQVWGDFDQDRQVVGSGTSEGASVPSEWSCWHGSDDSHQANGGSNLCRKPTIGSFCCERHEANCCCWCCQECSQEGPNWCQGHQGCPEEGEANSAVSCWSFQCFLLSSSVLCELYFVSFCYIFISKKKKK</sequence>
<dbReference type="AlphaFoldDB" id="A0A1B4WGC6"/>
<keyword evidence="1" id="KW-0472">Membrane</keyword>
<gene>
    <name evidence="2" type="primary">EF1A</name>
</gene>
<keyword evidence="2" id="KW-0648">Protein biosynthesis</keyword>
<feature type="transmembrane region" description="Helical" evidence="1">
    <location>
        <begin position="155"/>
        <end position="175"/>
    </location>
</feature>
<proteinExistence type="predicted"/>
<dbReference type="GO" id="GO:0003746">
    <property type="term" value="F:translation elongation factor activity"/>
    <property type="evidence" value="ECO:0007669"/>
    <property type="project" value="UniProtKB-KW"/>
</dbReference>
<evidence type="ECO:0000256" key="1">
    <source>
        <dbReference type="SAM" id="Phobius"/>
    </source>
</evidence>
<accession>A0A1B4WGC6</accession>
<organism evidence="2">
    <name type="scientific">Capsicum annuum</name>
    <name type="common">Capsicum pepper</name>
    <dbReference type="NCBI Taxonomy" id="4072"/>
    <lineage>
        <taxon>Eukaryota</taxon>
        <taxon>Viridiplantae</taxon>
        <taxon>Streptophyta</taxon>
        <taxon>Embryophyta</taxon>
        <taxon>Tracheophyta</taxon>
        <taxon>Spermatophyta</taxon>
        <taxon>Magnoliopsida</taxon>
        <taxon>eudicotyledons</taxon>
        <taxon>Gunneridae</taxon>
        <taxon>Pentapetalae</taxon>
        <taxon>asterids</taxon>
        <taxon>lamiids</taxon>
        <taxon>Solanales</taxon>
        <taxon>Solanaceae</taxon>
        <taxon>Solanoideae</taxon>
        <taxon>Capsiceae</taxon>
        <taxon>Capsicum</taxon>
    </lineage>
</organism>
<protein>
    <submittedName>
        <fullName evidence="2">Elongation factor 1 alpha</fullName>
    </submittedName>
</protein>
<dbReference type="EMBL" id="LC164844">
    <property type="protein sequence ID" value="BAV21604.1"/>
    <property type="molecule type" value="Genomic_DNA"/>
</dbReference>
<reference evidence="2" key="1">
    <citation type="submission" date="2016-07" db="EMBL/GenBank/DDBJ databases">
        <title>Capsicum annuum Elongation factor 1 alpha.</title>
        <authorList>
            <person name="Chandrasekhar B."/>
            <person name="Umesha S."/>
        </authorList>
    </citation>
    <scope>NUCLEOTIDE SEQUENCE</scope>
</reference>
<evidence type="ECO:0000313" key="2">
    <source>
        <dbReference type="EMBL" id="BAV21604.1"/>
    </source>
</evidence>
<keyword evidence="1" id="KW-1133">Transmembrane helix</keyword>
<name>A0A1B4WGC6_CAPAN</name>
<keyword evidence="1" id="KW-0812">Transmembrane</keyword>
<keyword evidence="2" id="KW-0251">Elongation factor</keyword>